<dbReference type="Proteomes" id="UP001054252">
    <property type="component" value="Unassembled WGS sequence"/>
</dbReference>
<reference evidence="2 3" key="1">
    <citation type="journal article" date="2021" name="Commun. Biol.">
        <title>The genome of Shorea leprosula (Dipterocarpaceae) highlights the ecological relevance of drought in aseasonal tropical rainforests.</title>
        <authorList>
            <person name="Ng K.K.S."/>
            <person name="Kobayashi M.J."/>
            <person name="Fawcett J.A."/>
            <person name="Hatakeyama M."/>
            <person name="Paape T."/>
            <person name="Ng C.H."/>
            <person name="Ang C.C."/>
            <person name="Tnah L.H."/>
            <person name="Lee C.T."/>
            <person name="Nishiyama T."/>
            <person name="Sese J."/>
            <person name="O'Brien M.J."/>
            <person name="Copetti D."/>
            <person name="Mohd Noor M.I."/>
            <person name="Ong R.C."/>
            <person name="Putra M."/>
            <person name="Sireger I.Z."/>
            <person name="Indrioko S."/>
            <person name="Kosugi Y."/>
            <person name="Izuno A."/>
            <person name="Isagi Y."/>
            <person name="Lee S.L."/>
            <person name="Shimizu K.K."/>
        </authorList>
    </citation>
    <scope>NUCLEOTIDE SEQUENCE [LARGE SCALE GENOMIC DNA]</scope>
    <source>
        <strain evidence="2">214</strain>
    </source>
</reference>
<sequence length="63" mass="7279">MTSTTSASPYLRSKHLHPKNQHVKGEGEGEEQKERTRRFDAPLSGKTHDSSLFGNENRHFLWE</sequence>
<protein>
    <submittedName>
        <fullName evidence="2">Uncharacterized protein</fullName>
    </submittedName>
</protein>
<evidence type="ECO:0000313" key="2">
    <source>
        <dbReference type="EMBL" id="GKV35889.1"/>
    </source>
</evidence>
<evidence type="ECO:0000313" key="3">
    <source>
        <dbReference type="Proteomes" id="UP001054252"/>
    </source>
</evidence>
<gene>
    <name evidence="2" type="ORF">SLEP1_g44093</name>
</gene>
<feature type="compositionally biased region" description="Basic and acidic residues" evidence="1">
    <location>
        <begin position="23"/>
        <end position="40"/>
    </location>
</feature>
<accession>A0AAV5LG86</accession>
<name>A0AAV5LG86_9ROSI</name>
<comment type="caution">
    <text evidence="2">The sequence shown here is derived from an EMBL/GenBank/DDBJ whole genome shotgun (WGS) entry which is preliminary data.</text>
</comment>
<keyword evidence="3" id="KW-1185">Reference proteome</keyword>
<feature type="region of interest" description="Disordered" evidence="1">
    <location>
        <begin position="1"/>
        <end position="63"/>
    </location>
</feature>
<feature type="compositionally biased region" description="Basic residues" evidence="1">
    <location>
        <begin position="12"/>
        <end position="22"/>
    </location>
</feature>
<evidence type="ECO:0000256" key="1">
    <source>
        <dbReference type="SAM" id="MobiDB-lite"/>
    </source>
</evidence>
<proteinExistence type="predicted"/>
<dbReference type="EMBL" id="BPVZ01000113">
    <property type="protein sequence ID" value="GKV35889.1"/>
    <property type="molecule type" value="Genomic_DNA"/>
</dbReference>
<organism evidence="2 3">
    <name type="scientific">Rubroshorea leprosula</name>
    <dbReference type="NCBI Taxonomy" id="152421"/>
    <lineage>
        <taxon>Eukaryota</taxon>
        <taxon>Viridiplantae</taxon>
        <taxon>Streptophyta</taxon>
        <taxon>Embryophyta</taxon>
        <taxon>Tracheophyta</taxon>
        <taxon>Spermatophyta</taxon>
        <taxon>Magnoliopsida</taxon>
        <taxon>eudicotyledons</taxon>
        <taxon>Gunneridae</taxon>
        <taxon>Pentapetalae</taxon>
        <taxon>rosids</taxon>
        <taxon>malvids</taxon>
        <taxon>Malvales</taxon>
        <taxon>Dipterocarpaceae</taxon>
        <taxon>Rubroshorea</taxon>
    </lineage>
</organism>
<dbReference type="AlphaFoldDB" id="A0AAV5LG86"/>